<dbReference type="Proteomes" id="UP000320762">
    <property type="component" value="Unassembled WGS sequence"/>
</dbReference>
<feature type="compositionally biased region" description="Low complexity" evidence="1">
    <location>
        <begin position="22"/>
        <end position="40"/>
    </location>
</feature>
<dbReference type="EMBL" id="VDMD01000034">
    <property type="protein sequence ID" value="TRM58601.1"/>
    <property type="molecule type" value="Genomic_DNA"/>
</dbReference>
<accession>A0A550C1B4</accession>
<reference evidence="2 3" key="1">
    <citation type="journal article" date="2019" name="New Phytol.">
        <title>Comparative genomics reveals unique wood-decay strategies and fruiting body development in the Schizophyllaceae.</title>
        <authorList>
            <person name="Almasi E."/>
            <person name="Sahu N."/>
            <person name="Krizsan K."/>
            <person name="Balint B."/>
            <person name="Kovacs G.M."/>
            <person name="Kiss B."/>
            <person name="Cseklye J."/>
            <person name="Drula E."/>
            <person name="Henrissat B."/>
            <person name="Nagy I."/>
            <person name="Chovatia M."/>
            <person name="Adam C."/>
            <person name="LaButti K."/>
            <person name="Lipzen A."/>
            <person name="Riley R."/>
            <person name="Grigoriev I.V."/>
            <person name="Nagy L.G."/>
        </authorList>
    </citation>
    <scope>NUCLEOTIDE SEQUENCE [LARGE SCALE GENOMIC DNA]</scope>
    <source>
        <strain evidence="2 3">NL-1724</strain>
    </source>
</reference>
<gene>
    <name evidence="2" type="ORF">BD626DRAFT_539861</name>
</gene>
<feature type="compositionally biased region" description="Basic and acidic residues" evidence="1">
    <location>
        <begin position="207"/>
        <end position="217"/>
    </location>
</feature>
<evidence type="ECO:0000313" key="2">
    <source>
        <dbReference type="EMBL" id="TRM58601.1"/>
    </source>
</evidence>
<sequence length="431" mass="46602">MPLASDHHDQSGRSKRPVAANTSAPRLTSSSPAPSPRSTSVNRKGNQTLATASRGLDDTRNEATPTPPSPIESRTTRAENTTTKALTPPHPHMEHLLSSLESALAAAVIMQDTNPTTTIYSDRVLHIMAALSRRITPPLGDACSPCTQTPTKASPTPLQTSHLSLDCPGQGRTTSSASPEARSPAPAPDKPPPPMIPAPVPIMPSTPHKDHTRDHIHGKSRTSPSRVASVIPSNRFTVRWPDAVGTVKLKLSHEQLLAKLNTHCPGRSVISECRFGGLSWTPNNSLAVFTCAPYTAQHAYSEAKDIIESLVSSASNTPAKALMSLDTPWHGAVIHDVFAQKIHVAHDARRFAAFLREVLHTDVGIRTTHLKDVRYLCAKGDATSVERCSIRLMFDDYDAATRLVRQGINIEGQHFRASVYRPKPRSAKVTA</sequence>
<evidence type="ECO:0000313" key="3">
    <source>
        <dbReference type="Proteomes" id="UP000320762"/>
    </source>
</evidence>
<feature type="compositionally biased region" description="Pro residues" evidence="1">
    <location>
        <begin position="185"/>
        <end position="204"/>
    </location>
</feature>
<name>A0A550C1B4_9AGAR</name>
<protein>
    <submittedName>
        <fullName evidence="2">Uncharacterized protein</fullName>
    </submittedName>
</protein>
<feature type="compositionally biased region" description="Basic and acidic residues" evidence="1">
    <location>
        <begin position="1"/>
        <end position="12"/>
    </location>
</feature>
<feature type="region of interest" description="Disordered" evidence="1">
    <location>
        <begin position="146"/>
        <end position="227"/>
    </location>
</feature>
<organism evidence="2 3">
    <name type="scientific">Schizophyllum amplum</name>
    <dbReference type="NCBI Taxonomy" id="97359"/>
    <lineage>
        <taxon>Eukaryota</taxon>
        <taxon>Fungi</taxon>
        <taxon>Dikarya</taxon>
        <taxon>Basidiomycota</taxon>
        <taxon>Agaricomycotina</taxon>
        <taxon>Agaricomycetes</taxon>
        <taxon>Agaricomycetidae</taxon>
        <taxon>Agaricales</taxon>
        <taxon>Schizophyllaceae</taxon>
        <taxon>Schizophyllum</taxon>
    </lineage>
</organism>
<dbReference type="OrthoDB" id="3060724at2759"/>
<feature type="compositionally biased region" description="Polar residues" evidence="1">
    <location>
        <begin position="41"/>
        <end position="51"/>
    </location>
</feature>
<proteinExistence type="predicted"/>
<comment type="caution">
    <text evidence="2">The sequence shown here is derived from an EMBL/GenBank/DDBJ whole genome shotgun (WGS) entry which is preliminary data.</text>
</comment>
<feature type="compositionally biased region" description="Low complexity" evidence="1">
    <location>
        <begin position="175"/>
        <end position="184"/>
    </location>
</feature>
<feature type="compositionally biased region" description="Polar residues" evidence="1">
    <location>
        <begin position="146"/>
        <end position="163"/>
    </location>
</feature>
<keyword evidence="3" id="KW-1185">Reference proteome</keyword>
<dbReference type="AlphaFoldDB" id="A0A550C1B4"/>
<feature type="region of interest" description="Disordered" evidence="1">
    <location>
        <begin position="1"/>
        <end position="91"/>
    </location>
</feature>
<evidence type="ECO:0000256" key="1">
    <source>
        <dbReference type="SAM" id="MobiDB-lite"/>
    </source>
</evidence>